<keyword evidence="1" id="KW-1133">Transmembrane helix</keyword>
<accession>A0A1M6L411</accession>
<dbReference type="AlphaFoldDB" id="A0A1M6L411"/>
<sequence length="226" mass="25142">MSRDIRATAQLKKYSELYNLYIIIGVLILDVVLYIVFCATGVSEGTSAGEFISMMYGITVGILCSALVFVKMFMMVDEVSRGLCFGMTRRELFICMRIVDLLEIIVIAVISTLVLRSVDASLIFKIAFLVYGIIMVIEGLAGNNIIRYGKAAYWVFYIAFLGFFLGGPRLIGVIPGGEAFVEDLIEMFINPAYNQGVLWAKILGFNAFGLLINWLTFRTLSVNTNV</sequence>
<feature type="transmembrane region" description="Helical" evidence="1">
    <location>
        <begin position="54"/>
        <end position="73"/>
    </location>
</feature>
<feature type="transmembrane region" description="Helical" evidence="1">
    <location>
        <begin position="196"/>
        <end position="217"/>
    </location>
</feature>
<gene>
    <name evidence="2" type="ORF">SAMN02745725_03015</name>
</gene>
<feature type="transmembrane region" description="Helical" evidence="1">
    <location>
        <begin position="94"/>
        <end position="116"/>
    </location>
</feature>
<evidence type="ECO:0008006" key="4">
    <source>
        <dbReference type="Google" id="ProtNLM"/>
    </source>
</evidence>
<evidence type="ECO:0000313" key="2">
    <source>
        <dbReference type="EMBL" id="SHJ65985.1"/>
    </source>
</evidence>
<protein>
    <recommendedName>
        <fullName evidence="4">ABC-2 family transporter protein</fullName>
    </recommendedName>
</protein>
<keyword evidence="1" id="KW-0472">Membrane</keyword>
<dbReference type="RefSeq" id="WP_072919508.1">
    <property type="nucleotide sequence ID" value="NZ_FQYQ01000037.1"/>
</dbReference>
<reference evidence="2 3" key="1">
    <citation type="submission" date="2016-11" db="EMBL/GenBank/DDBJ databases">
        <authorList>
            <person name="Jaros S."/>
            <person name="Januszkiewicz K."/>
            <person name="Wedrychowicz H."/>
        </authorList>
    </citation>
    <scope>NUCLEOTIDE SEQUENCE [LARGE SCALE GENOMIC DNA]</scope>
    <source>
        <strain evidence="2 3">DSM 14809</strain>
    </source>
</reference>
<dbReference type="OrthoDB" id="2005155at2"/>
<dbReference type="Proteomes" id="UP000184185">
    <property type="component" value="Unassembled WGS sequence"/>
</dbReference>
<dbReference type="EMBL" id="FQYQ01000037">
    <property type="protein sequence ID" value="SHJ65985.1"/>
    <property type="molecule type" value="Genomic_DNA"/>
</dbReference>
<dbReference type="STRING" id="185007.SAMN02910350_00226"/>
<evidence type="ECO:0000256" key="1">
    <source>
        <dbReference type="SAM" id="Phobius"/>
    </source>
</evidence>
<name>A0A1M6L411_PSEXY</name>
<proteinExistence type="predicted"/>
<feature type="transmembrane region" description="Helical" evidence="1">
    <location>
        <begin position="122"/>
        <end position="141"/>
    </location>
</feature>
<feature type="transmembrane region" description="Helical" evidence="1">
    <location>
        <begin position="153"/>
        <end position="176"/>
    </location>
</feature>
<organism evidence="2 3">
    <name type="scientific">Pseudobutyrivibrio xylanivorans DSM 14809</name>
    <dbReference type="NCBI Taxonomy" id="1123012"/>
    <lineage>
        <taxon>Bacteria</taxon>
        <taxon>Bacillati</taxon>
        <taxon>Bacillota</taxon>
        <taxon>Clostridia</taxon>
        <taxon>Lachnospirales</taxon>
        <taxon>Lachnospiraceae</taxon>
        <taxon>Pseudobutyrivibrio</taxon>
    </lineage>
</organism>
<feature type="transmembrane region" description="Helical" evidence="1">
    <location>
        <begin position="20"/>
        <end position="42"/>
    </location>
</feature>
<keyword evidence="1" id="KW-0812">Transmembrane</keyword>
<evidence type="ECO:0000313" key="3">
    <source>
        <dbReference type="Proteomes" id="UP000184185"/>
    </source>
</evidence>
<keyword evidence="3" id="KW-1185">Reference proteome</keyword>